<dbReference type="InterPro" id="IPR033509">
    <property type="entry name" value="RNF146"/>
</dbReference>
<keyword evidence="4 11" id="KW-0808">Transferase</keyword>
<dbReference type="SUPFAM" id="SSF57850">
    <property type="entry name" value="RING/U-box"/>
    <property type="match status" value="1"/>
</dbReference>
<reference evidence="16" key="1">
    <citation type="submission" date="2025-08" db="UniProtKB">
        <authorList>
            <consortium name="RefSeq"/>
        </authorList>
    </citation>
    <scope>IDENTIFICATION</scope>
    <source>
        <strain evidence="16">11010-0011.00</strain>
        <tissue evidence="16">Whole body</tissue>
    </source>
</reference>
<dbReference type="GeneID" id="115626088"/>
<dbReference type="GO" id="GO:0061630">
    <property type="term" value="F:ubiquitin protein ligase activity"/>
    <property type="evidence" value="ECO:0007669"/>
    <property type="project" value="UniProtKB-UniRule"/>
</dbReference>
<dbReference type="GO" id="GO:0008270">
    <property type="term" value="F:zinc ion binding"/>
    <property type="evidence" value="ECO:0007669"/>
    <property type="project" value="UniProtKB-UniRule"/>
</dbReference>
<dbReference type="GO" id="GO:0006511">
    <property type="term" value="P:ubiquitin-dependent protein catabolic process"/>
    <property type="evidence" value="ECO:0007669"/>
    <property type="project" value="UniProtKB-UniRule"/>
</dbReference>
<dbReference type="Pfam" id="PF13920">
    <property type="entry name" value="zf-C3HC4_3"/>
    <property type="match status" value="1"/>
</dbReference>
<dbReference type="AlphaFoldDB" id="A0A6J2TKQ4"/>
<evidence type="ECO:0000313" key="15">
    <source>
        <dbReference type="Proteomes" id="UP000504634"/>
    </source>
</evidence>
<dbReference type="GO" id="GO:0072572">
    <property type="term" value="F:poly-ADP-D-ribose binding"/>
    <property type="evidence" value="ECO:0007669"/>
    <property type="project" value="UniProtKB-UniRule"/>
</dbReference>
<dbReference type="SMART" id="SM00184">
    <property type="entry name" value="RING"/>
    <property type="match status" value="1"/>
</dbReference>
<keyword evidence="15" id="KW-1185">Reference proteome</keyword>
<dbReference type="InterPro" id="IPR017907">
    <property type="entry name" value="Znf_RING_CS"/>
</dbReference>
<dbReference type="GO" id="GO:0051865">
    <property type="term" value="P:protein autoubiquitination"/>
    <property type="evidence" value="ECO:0007669"/>
    <property type="project" value="UniProtKB-UniRule"/>
</dbReference>
<organism evidence="15 16">
    <name type="scientific">Drosophila lebanonensis</name>
    <name type="common">Fruit fly</name>
    <name type="synonym">Scaptodrosophila lebanonensis</name>
    <dbReference type="NCBI Taxonomy" id="7225"/>
    <lineage>
        <taxon>Eukaryota</taxon>
        <taxon>Metazoa</taxon>
        <taxon>Ecdysozoa</taxon>
        <taxon>Arthropoda</taxon>
        <taxon>Hexapoda</taxon>
        <taxon>Insecta</taxon>
        <taxon>Pterygota</taxon>
        <taxon>Neoptera</taxon>
        <taxon>Endopterygota</taxon>
        <taxon>Diptera</taxon>
        <taxon>Brachycera</taxon>
        <taxon>Muscomorpha</taxon>
        <taxon>Ephydroidea</taxon>
        <taxon>Drosophilidae</taxon>
        <taxon>Scaptodrosophila</taxon>
    </lineage>
</organism>
<evidence type="ECO:0000256" key="7">
    <source>
        <dbReference type="ARBA" id="ARBA00022771"/>
    </source>
</evidence>
<dbReference type="UniPathway" id="UPA00143"/>
<dbReference type="Gene3D" id="3.30.720.50">
    <property type="match status" value="1"/>
</dbReference>
<gene>
    <name evidence="16" type="primary">LOC115626088</name>
</gene>
<dbReference type="PANTHER" id="PTHR13417">
    <property type="entry name" value="E3 UBIQUITIN-PROTEIN LIGASE RNF146"/>
    <property type="match status" value="1"/>
</dbReference>
<dbReference type="GO" id="GO:0005634">
    <property type="term" value="C:nucleus"/>
    <property type="evidence" value="ECO:0007669"/>
    <property type="project" value="TreeGrafter"/>
</dbReference>
<dbReference type="EC" id="2.3.2.27" evidence="11"/>
<keyword evidence="6 11" id="KW-0479">Metal-binding</keyword>
<accession>A0A6J2TKQ4</accession>
<proteinExistence type="predicted"/>
<comment type="pathway">
    <text evidence="11">Protein modification; protein ubiquitination.</text>
</comment>
<evidence type="ECO:0000259" key="14">
    <source>
        <dbReference type="PROSITE" id="PS50918"/>
    </source>
</evidence>
<dbReference type="PANTHER" id="PTHR13417:SF2">
    <property type="entry name" value="E3 UBIQUITIN-PROTEIN LIGASE RNF146"/>
    <property type="match status" value="1"/>
</dbReference>
<feature type="domain" description="WWE" evidence="14">
    <location>
        <begin position="91"/>
        <end position="168"/>
    </location>
</feature>
<comment type="domain">
    <text evidence="11">The WWE domain mediates non-covalent poly(ADP-ribose)-binding.</text>
</comment>
<comment type="catalytic activity">
    <reaction evidence="1 11">
        <text>S-ubiquitinyl-[E2 ubiquitin-conjugating enzyme]-L-cysteine + [acceptor protein]-L-lysine = [E2 ubiquitin-conjugating enzyme]-L-cysteine + N(6)-ubiquitinyl-[acceptor protein]-L-lysine.</text>
        <dbReference type="EC" id="2.3.2.27"/>
    </reaction>
</comment>
<dbReference type="GO" id="GO:0005829">
    <property type="term" value="C:cytosol"/>
    <property type="evidence" value="ECO:0007669"/>
    <property type="project" value="UniProtKB-SubCell"/>
</dbReference>
<protein>
    <recommendedName>
        <fullName evidence="11">E3 ubiquitin-protein ligase</fullName>
        <ecNumber evidence="11">2.3.2.27</ecNumber>
    </recommendedName>
</protein>
<evidence type="ECO:0000256" key="5">
    <source>
        <dbReference type="ARBA" id="ARBA00022687"/>
    </source>
</evidence>
<evidence type="ECO:0000256" key="12">
    <source>
        <dbReference type="SAM" id="MobiDB-lite"/>
    </source>
</evidence>
<sequence>MSQQRETSNGTDSTASSTAGAQESATSSWNSDDFECPVCLQSSLYATRLPCGHVFCFLCIKGVAVHDRRCPMCRSAIPPHFLDHPKMIDGHQYNCARRGTMDGYQWYYEGLNGWWQYDDRTSRAIEASFQRDDKVCVLHISGQEYAIDLEQMMQARLSDPMRRRRIKRDLVTIPNKGVAGLSIQDHPSSANNTNA</sequence>
<dbReference type="SMART" id="SM00678">
    <property type="entry name" value="WWE"/>
    <property type="match status" value="1"/>
</dbReference>
<evidence type="ECO:0000256" key="9">
    <source>
        <dbReference type="ARBA" id="ARBA00022833"/>
    </source>
</evidence>
<dbReference type="PROSITE" id="PS50918">
    <property type="entry name" value="WWE"/>
    <property type="match status" value="1"/>
</dbReference>
<dbReference type="Proteomes" id="UP000504634">
    <property type="component" value="Unplaced"/>
</dbReference>
<keyword evidence="3 11" id="KW-0963">Cytoplasm</keyword>
<keyword evidence="5" id="KW-0879">Wnt signaling pathway</keyword>
<dbReference type="InterPro" id="IPR013083">
    <property type="entry name" value="Znf_RING/FYVE/PHD"/>
</dbReference>
<dbReference type="OrthoDB" id="10065815at2759"/>
<dbReference type="Gene3D" id="3.30.40.10">
    <property type="entry name" value="Zinc/RING finger domain, C3HC4 (zinc finger)"/>
    <property type="match status" value="1"/>
</dbReference>
<dbReference type="InterPro" id="IPR037197">
    <property type="entry name" value="WWE_dom_sf"/>
</dbReference>
<evidence type="ECO:0000256" key="3">
    <source>
        <dbReference type="ARBA" id="ARBA00022490"/>
    </source>
</evidence>
<feature type="region of interest" description="Disordered" evidence="12">
    <location>
        <begin position="1"/>
        <end position="31"/>
    </location>
</feature>
<keyword evidence="9 11" id="KW-0862">Zinc</keyword>
<evidence type="ECO:0000313" key="16">
    <source>
        <dbReference type="RefSeq" id="XP_030377201.1"/>
    </source>
</evidence>
<comment type="subcellular location">
    <subcellularLocation>
        <location evidence="2 11">Cytoplasm</location>
        <location evidence="2 11">Cytosol</location>
    </subcellularLocation>
</comment>
<dbReference type="Pfam" id="PF02825">
    <property type="entry name" value="WWE"/>
    <property type="match status" value="1"/>
</dbReference>
<evidence type="ECO:0000256" key="4">
    <source>
        <dbReference type="ARBA" id="ARBA00022679"/>
    </source>
</evidence>
<dbReference type="RefSeq" id="XP_030377201.1">
    <property type="nucleotide sequence ID" value="XM_030521341.1"/>
</dbReference>
<evidence type="ECO:0000256" key="10">
    <source>
        <dbReference type="PROSITE-ProRule" id="PRU00175"/>
    </source>
</evidence>
<dbReference type="CDD" id="cd16546">
    <property type="entry name" value="RING-HC_RNF146"/>
    <property type="match status" value="1"/>
</dbReference>
<keyword evidence="7 10" id="KW-0863">Zinc-finger</keyword>
<dbReference type="InterPro" id="IPR044110">
    <property type="entry name" value="RING-HC_RNF146"/>
</dbReference>
<dbReference type="SUPFAM" id="SSF117839">
    <property type="entry name" value="WWE domain"/>
    <property type="match status" value="1"/>
</dbReference>
<evidence type="ECO:0000256" key="1">
    <source>
        <dbReference type="ARBA" id="ARBA00000900"/>
    </source>
</evidence>
<evidence type="ECO:0000256" key="11">
    <source>
        <dbReference type="RuleBase" id="RU367115"/>
    </source>
</evidence>
<keyword evidence="8 11" id="KW-0833">Ubl conjugation pathway</keyword>
<evidence type="ECO:0000256" key="8">
    <source>
        <dbReference type="ARBA" id="ARBA00022786"/>
    </source>
</evidence>
<dbReference type="GO" id="GO:0016055">
    <property type="term" value="P:Wnt signaling pathway"/>
    <property type="evidence" value="ECO:0007669"/>
    <property type="project" value="UniProtKB-KW"/>
</dbReference>
<evidence type="ECO:0000259" key="13">
    <source>
        <dbReference type="PROSITE" id="PS50089"/>
    </source>
</evidence>
<dbReference type="InterPro" id="IPR001841">
    <property type="entry name" value="Znf_RING"/>
</dbReference>
<comment type="function">
    <text evidence="11">E3 ubiquitin-protein ligase that specifically binds poly-ADP-ribosylated proteins and mediates their ubiquitination and subsequent degradation.</text>
</comment>
<dbReference type="InterPro" id="IPR004170">
    <property type="entry name" value="WWE_dom"/>
</dbReference>
<evidence type="ECO:0000256" key="6">
    <source>
        <dbReference type="ARBA" id="ARBA00022723"/>
    </source>
</evidence>
<feature type="domain" description="RING-type" evidence="13">
    <location>
        <begin position="36"/>
        <end position="74"/>
    </location>
</feature>
<dbReference type="PROSITE" id="PS00518">
    <property type="entry name" value="ZF_RING_1"/>
    <property type="match status" value="1"/>
</dbReference>
<dbReference type="InterPro" id="IPR018123">
    <property type="entry name" value="WWE-dom_subgr"/>
</dbReference>
<evidence type="ECO:0000256" key="2">
    <source>
        <dbReference type="ARBA" id="ARBA00004514"/>
    </source>
</evidence>
<comment type="PTM">
    <text evidence="11">Ubiquitinated; autoubiquitinated.</text>
</comment>
<name>A0A6J2TKQ4_DROLE</name>
<dbReference type="PROSITE" id="PS50089">
    <property type="entry name" value="ZF_RING_2"/>
    <property type="match status" value="1"/>
</dbReference>